<gene>
    <name evidence="5" type="ORF">SsS58_00172</name>
</gene>
<dbReference type="Gene3D" id="3.90.25.10">
    <property type="entry name" value="UDP-galactose 4-epimerase, domain 1"/>
    <property type="match status" value="1"/>
</dbReference>
<keyword evidence="2" id="KW-0119">Carbohydrate metabolism</keyword>
<evidence type="ECO:0000313" key="6">
    <source>
        <dbReference type="Proteomes" id="UP000067448"/>
    </source>
</evidence>
<dbReference type="InterPro" id="IPR001509">
    <property type="entry name" value="Epimerase_deHydtase"/>
</dbReference>
<dbReference type="AlphaFoldDB" id="A0A100JHW6"/>
<dbReference type="Proteomes" id="UP000067448">
    <property type="component" value="Unassembled WGS sequence"/>
</dbReference>
<organism evidence="5 6">
    <name type="scientific">Streptomyces scabiei</name>
    <dbReference type="NCBI Taxonomy" id="1930"/>
    <lineage>
        <taxon>Bacteria</taxon>
        <taxon>Bacillati</taxon>
        <taxon>Actinomycetota</taxon>
        <taxon>Actinomycetes</taxon>
        <taxon>Kitasatosporales</taxon>
        <taxon>Streptomycetaceae</taxon>
        <taxon>Streptomyces</taxon>
    </lineage>
</organism>
<reference evidence="6" key="3">
    <citation type="submission" date="2016-02" db="EMBL/GenBank/DDBJ databases">
        <title>Draft genome of pathogenic Streptomyces sp. in Japan.</title>
        <authorList>
            <person name="Tomihama T."/>
            <person name="Ikenaga M."/>
            <person name="Sakai M."/>
            <person name="Okubo T."/>
            <person name="Ikeda S."/>
        </authorList>
    </citation>
    <scope>NUCLEOTIDE SEQUENCE [LARGE SCALE GENOMIC DNA]</scope>
    <source>
        <strain evidence="6">S58</strain>
    </source>
</reference>
<reference evidence="5 6" key="2">
    <citation type="journal article" date="2016" name="Genome Announc.">
        <title>Draft Genome Sequences of Streptomyces scabiei S58, Streptomyces turgidiscabies T45, and Streptomyces acidiscabies a10, the Pathogens of Potato Common Scab, Isolated in Japan.</title>
        <authorList>
            <person name="Tomihama T."/>
            <person name="Nishi Y."/>
            <person name="Sakai M."/>
            <person name="Ikenaga M."/>
            <person name="Okubo T."/>
            <person name="Ikeda S."/>
        </authorList>
    </citation>
    <scope>NUCLEOTIDE SEQUENCE [LARGE SCALE GENOMIC DNA]</scope>
    <source>
        <strain evidence="5 6">S58</strain>
    </source>
</reference>
<evidence type="ECO:0000313" key="5">
    <source>
        <dbReference type="EMBL" id="GAQ59834.1"/>
    </source>
</evidence>
<dbReference type="OrthoDB" id="9795501at2"/>
<dbReference type="PANTHER" id="PTHR43103:SF3">
    <property type="entry name" value="ADP-L-GLYCERO-D-MANNO-HEPTOSE-6-EPIMERASE"/>
    <property type="match status" value="1"/>
</dbReference>
<proteinExistence type="predicted"/>
<evidence type="ECO:0000256" key="3">
    <source>
        <dbReference type="SAM" id="MobiDB-lite"/>
    </source>
</evidence>
<feature type="domain" description="NAD-dependent epimerase/dehydratase" evidence="4">
    <location>
        <begin position="3"/>
        <end position="245"/>
    </location>
</feature>
<evidence type="ECO:0000256" key="1">
    <source>
        <dbReference type="ARBA" id="ARBA00022857"/>
    </source>
</evidence>
<dbReference type="EMBL" id="BCMM01000001">
    <property type="protein sequence ID" value="GAQ59834.1"/>
    <property type="molecule type" value="Genomic_DNA"/>
</dbReference>
<sequence>MRIVVTGGFGFLGRQVARALLGTRTFRGAPIDSLVLVDRTVPTGQPPVTAPSLSAPPVSDVLVSVPPMSVPPMSDTYVSDPYVSDPLVEIVHGDLTGRLDAVFARPVDAVFHLAAAVSAECEADFDLGMGANVDTTRALLDAARAQSAAGGPTPCLLFSSSVAVYGPDPALPLPPVVSEATLPTPRSSYGVQKLVCEQLIADYTRRGFVDGRVARLMTVVVRPGRPNAAASGFLSGIIREPLAGRAAVCPVRPDLTVALASPGRTVEALLRIAQAERGAGRGRLGGALPVNLPALTVSVAEMLATLRKEGGDAVADLVTIRPDPAVEAIVGSWPSAFDPTRAAALGLAPDPDFASVLRAYVADHPDAVLPGPARTPGQPDPGPPAGR</sequence>
<feature type="compositionally biased region" description="Pro residues" evidence="3">
    <location>
        <begin position="378"/>
        <end position="387"/>
    </location>
</feature>
<feature type="region of interest" description="Disordered" evidence="3">
    <location>
        <begin position="367"/>
        <end position="387"/>
    </location>
</feature>
<comment type="caution">
    <text evidence="5">The sequence shown here is derived from an EMBL/GenBank/DDBJ whole genome shotgun (WGS) entry which is preliminary data.</text>
</comment>
<evidence type="ECO:0000256" key="2">
    <source>
        <dbReference type="ARBA" id="ARBA00023277"/>
    </source>
</evidence>
<dbReference type="Pfam" id="PF01370">
    <property type="entry name" value="Epimerase"/>
    <property type="match status" value="1"/>
</dbReference>
<keyword evidence="1" id="KW-0521">NADP</keyword>
<dbReference type="SUPFAM" id="SSF51735">
    <property type="entry name" value="NAD(P)-binding Rossmann-fold domains"/>
    <property type="match status" value="1"/>
</dbReference>
<dbReference type="RefSeq" id="WP_059078020.1">
    <property type="nucleotide sequence ID" value="NZ_BCMM01000001.1"/>
</dbReference>
<reference evidence="6" key="1">
    <citation type="submission" date="2015-11" db="EMBL/GenBank/DDBJ databases">
        <authorList>
            <consortium name="Cross-ministerial Strategic Innovation Promotion Program (SIP) consortium"/>
            <person name="Tomihama T."/>
            <person name="Ikenaga M."/>
            <person name="Sakai M."/>
            <person name="Okubo T."/>
            <person name="Ikeda S."/>
        </authorList>
    </citation>
    <scope>NUCLEOTIDE SEQUENCE [LARGE SCALE GENOMIC DNA]</scope>
    <source>
        <strain evidence="6">S58</strain>
    </source>
</reference>
<protein>
    <submittedName>
        <fullName evidence="5">Putative epimerase/dehydratase</fullName>
    </submittedName>
</protein>
<dbReference type="Gene3D" id="3.40.50.720">
    <property type="entry name" value="NAD(P)-binding Rossmann-like Domain"/>
    <property type="match status" value="1"/>
</dbReference>
<evidence type="ECO:0000259" key="4">
    <source>
        <dbReference type="Pfam" id="PF01370"/>
    </source>
</evidence>
<name>A0A100JHW6_STRSC</name>
<dbReference type="PANTHER" id="PTHR43103">
    <property type="entry name" value="NUCLEOSIDE-DIPHOSPHATE-SUGAR EPIMERASE"/>
    <property type="match status" value="1"/>
</dbReference>
<accession>A0A100JHW6</accession>
<dbReference type="InterPro" id="IPR036291">
    <property type="entry name" value="NAD(P)-bd_dom_sf"/>
</dbReference>